<reference evidence="8 9" key="1">
    <citation type="submission" date="2015-05" db="EMBL/GenBank/DDBJ databases">
        <title>Draft genome of Burkholderia cepacia LK29.</title>
        <authorList>
            <person name="Chan X.Y."/>
        </authorList>
    </citation>
    <scope>NUCLEOTIDE SEQUENCE [LARGE SCALE GENOMIC DNA]</scope>
    <source>
        <strain evidence="8 9">LK29</strain>
    </source>
</reference>
<evidence type="ECO:0000313" key="8">
    <source>
        <dbReference type="EMBL" id="KML46380.1"/>
    </source>
</evidence>
<evidence type="ECO:0000256" key="3">
    <source>
        <dbReference type="ARBA" id="ARBA00023125"/>
    </source>
</evidence>
<dbReference type="SUPFAM" id="SSF52172">
    <property type="entry name" value="CheY-like"/>
    <property type="match status" value="1"/>
</dbReference>
<dbReference type="Gene3D" id="6.10.250.690">
    <property type="match status" value="1"/>
</dbReference>
<accession>A0A0J5WHB5</accession>
<dbReference type="PROSITE" id="PS50110">
    <property type="entry name" value="RESPONSE_REGULATORY"/>
    <property type="match status" value="1"/>
</dbReference>
<dbReference type="GO" id="GO:0006355">
    <property type="term" value="P:regulation of DNA-templated transcription"/>
    <property type="evidence" value="ECO:0007669"/>
    <property type="project" value="InterPro"/>
</dbReference>
<feature type="modified residue" description="4-aspartylphosphate" evidence="4">
    <location>
        <position position="51"/>
    </location>
</feature>
<proteinExistence type="predicted"/>
<dbReference type="Gene3D" id="3.40.50.2300">
    <property type="match status" value="1"/>
</dbReference>
<dbReference type="GO" id="GO:0005829">
    <property type="term" value="C:cytosol"/>
    <property type="evidence" value="ECO:0007669"/>
    <property type="project" value="TreeGrafter"/>
</dbReference>
<dbReference type="SMART" id="SM00448">
    <property type="entry name" value="REC"/>
    <property type="match status" value="1"/>
</dbReference>
<dbReference type="PATRIC" id="fig|292.27.peg.8224"/>
<comment type="caution">
    <text evidence="8">The sequence shown here is derived from an EMBL/GenBank/DDBJ whole genome shotgun (WGS) entry which is preliminary data.</text>
</comment>
<sequence>MSILLVEGDPGQASAFEKALRGSNREISVACDSARAVQFLRKNVVELVVLDWRIPDASGLNLLHWIRANLGDAPVVLFLAARTLEADIAAALDAGADEYIGKPFREIELMARINALLRRSGRNKKADNRVEVGAYVVNPLMRTITLHGKNIDLTAKEFSLASCLFNNLGNVVSRDSLSTLAWGRTLDGTSRSLDTHIYRLRQKLALRPENGFQLSAVYTHGYRLDMVDDFSMAENFMVRGQVARGSMTEGVASALL</sequence>
<protein>
    <submittedName>
        <fullName evidence="8">Transcriptional regulator</fullName>
    </submittedName>
</protein>
<evidence type="ECO:0000256" key="2">
    <source>
        <dbReference type="ARBA" id="ARBA00023012"/>
    </source>
</evidence>
<keyword evidence="1 4" id="KW-0597">Phosphoprotein</keyword>
<dbReference type="SMART" id="SM00862">
    <property type="entry name" value="Trans_reg_C"/>
    <property type="match status" value="1"/>
</dbReference>
<name>A0A0J5WHB5_BURCE</name>
<dbReference type="EMBL" id="LDWR01000079">
    <property type="protein sequence ID" value="KML46380.1"/>
    <property type="molecule type" value="Genomic_DNA"/>
</dbReference>
<dbReference type="InterPro" id="IPR039420">
    <property type="entry name" value="WalR-like"/>
</dbReference>
<feature type="domain" description="OmpR/PhoB-type" evidence="7">
    <location>
        <begin position="127"/>
        <end position="226"/>
    </location>
</feature>
<organism evidence="8 9">
    <name type="scientific">Burkholderia cepacia</name>
    <name type="common">Pseudomonas cepacia</name>
    <dbReference type="NCBI Taxonomy" id="292"/>
    <lineage>
        <taxon>Bacteria</taxon>
        <taxon>Pseudomonadati</taxon>
        <taxon>Pseudomonadota</taxon>
        <taxon>Betaproteobacteria</taxon>
        <taxon>Burkholderiales</taxon>
        <taxon>Burkholderiaceae</taxon>
        <taxon>Burkholderia</taxon>
        <taxon>Burkholderia cepacia complex</taxon>
    </lineage>
</organism>
<dbReference type="Pfam" id="PF00486">
    <property type="entry name" value="Trans_reg_C"/>
    <property type="match status" value="1"/>
</dbReference>
<dbReference type="CDD" id="cd00383">
    <property type="entry name" value="trans_reg_C"/>
    <property type="match status" value="1"/>
</dbReference>
<feature type="domain" description="Response regulatory" evidence="6">
    <location>
        <begin position="2"/>
        <end position="117"/>
    </location>
</feature>
<dbReference type="InterPro" id="IPR001867">
    <property type="entry name" value="OmpR/PhoB-type_DNA-bd"/>
</dbReference>
<dbReference type="InterPro" id="IPR001789">
    <property type="entry name" value="Sig_transdc_resp-reg_receiver"/>
</dbReference>
<evidence type="ECO:0000256" key="1">
    <source>
        <dbReference type="ARBA" id="ARBA00022553"/>
    </source>
</evidence>
<evidence type="ECO:0000313" key="9">
    <source>
        <dbReference type="Proteomes" id="UP000036338"/>
    </source>
</evidence>
<evidence type="ECO:0000259" key="7">
    <source>
        <dbReference type="PROSITE" id="PS51755"/>
    </source>
</evidence>
<dbReference type="GO" id="GO:0032993">
    <property type="term" value="C:protein-DNA complex"/>
    <property type="evidence" value="ECO:0007669"/>
    <property type="project" value="TreeGrafter"/>
</dbReference>
<dbReference type="Gene3D" id="1.10.10.10">
    <property type="entry name" value="Winged helix-like DNA-binding domain superfamily/Winged helix DNA-binding domain"/>
    <property type="match status" value="1"/>
</dbReference>
<dbReference type="GO" id="GO:0000156">
    <property type="term" value="F:phosphorelay response regulator activity"/>
    <property type="evidence" value="ECO:0007669"/>
    <property type="project" value="TreeGrafter"/>
</dbReference>
<dbReference type="AlphaFoldDB" id="A0A0J5WHB5"/>
<dbReference type="PANTHER" id="PTHR48111">
    <property type="entry name" value="REGULATOR OF RPOS"/>
    <property type="match status" value="1"/>
</dbReference>
<dbReference type="PANTHER" id="PTHR48111:SF40">
    <property type="entry name" value="PHOSPHATE REGULON TRANSCRIPTIONAL REGULATORY PROTEIN PHOB"/>
    <property type="match status" value="1"/>
</dbReference>
<dbReference type="InterPro" id="IPR036388">
    <property type="entry name" value="WH-like_DNA-bd_sf"/>
</dbReference>
<dbReference type="GO" id="GO:0000976">
    <property type="term" value="F:transcription cis-regulatory region binding"/>
    <property type="evidence" value="ECO:0007669"/>
    <property type="project" value="TreeGrafter"/>
</dbReference>
<keyword evidence="3 5" id="KW-0238">DNA-binding</keyword>
<gene>
    <name evidence="8" type="ORF">VL15_35985</name>
</gene>
<keyword evidence="2" id="KW-0902">Two-component regulatory system</keyword>
<dbReference type="InterPro" id="IPR011006">
    <property type="entry name" value="CheY-like_superfamily"/>
</dbReference>
<evidence type="ECO:0000256" key="4">
    <source>
        <dbReference type="PROSITE-ProRule" id="PRU00169"/>
    </source>
</evidence>
<dbReference type="RefSeq" id="WP_048251548.1">
    <property type="nucleotide sequence ID" value="NZ_LDWR01000079.1"/>
</dbReference>
<evidence type="ECO:0000256" key="5">
    <source>
        <dbReference type="PROSITE-ProRule" id="PRU01091"/>
    </source>
</evidence>
<dbReference type="Pfam" id="PF00072">
    <property type="entry name" value="Response_reg"/>
    <property type="match status" value="1"/>
</dbReference>
<feature type="DNA-binding region" description="OmpR/PhoB-type" evidence="5">
    <location>
        <begin position="127"/>
        <end position="226"/>
    </location>
</feature>
<evidence type="ECO:0000259" key="6">
    <source>
        <dbReference type="PROSITE" id="PS50110"/>
    </source>
</evidence>
<dbReference type="Proteomes" id="UP000036338">
    <property type="component" value="Unassembled WGS sequence"/>
</dbReference>
<dbReference type="PROSITE" id="PS51755">
    <property type="entry name" value="OMPR_PHOB"/>
    <property type="match status" value="1"/>
</dbReference>